<keyword evidence="4" id="KW-1185">Reference proteome</keyword>
<accession>A0A1C4Y0M1</accession>
<name>A0A1C4Y0M1_9ACTN</name>
<dbReference type="AlphaFoldDB" id="A0A1C4Y0M1"/>
<evidence type="ECO:0000256" key="1">
    <source>
        <dbReference type="SAM" id="MobiDB-lite"/>
    </source>
</evidence>
<dbReference type="OrthoDB" id="3405598at2"/>
<dbReference type="RefSeq" id="WP_091608565.1">
    <property type="nucleotide sequence ID" value="NZ_FMCX01000003.1"/>
</dbReference>
<evidence type="ECO:0008006" key="5">
    <source>
        <dbReference type="Google" id="ProtNLM"/>
    </source>
</evidence>
<feature type="compositionally biased region" description="Low complexity" evidence="1">
    <location>
        <begin position="1"/>
        <end position="27"/>
    </location>
</feature>
<feature type="transmembrane region" description="Helical" evidence="2">
    <location>
        <begin position="179"/>
        <end position="201"/>
    </location>
</feature>
<feature type="compositionally biased region" description="Low complexity" evidence="1">
    <location>
        <begin position="55"/>
        <end position="104"/>
    </location>
</feature>
<feature type="compositionally biased region" description="Low complexity" evidence="1">
    <location>
        <begin position="36"/>
        <end position="47"/>
    </location>
</feature>
<feature type="region of interest" description="Disordered" evidence="1">
    <location>
        <begin position="1"/>
        <end position="117"/>
    </location>
</feature>
<keyword evidence="2" id="KW-0472">Membrane</keyword>
<proteinExistence type="predicted"/>
<organism evidence="3 4">
    <name type="scientific">Micromonospora mirobrigensis</name>
    <dbReference type="NCBI Taxonomy" id="262898"/>
    <lineage>
        <taxon>Bacteria</taxon>
        <taxon>Bacillati</taxon>
        <taxon>Actinomycetota</taxon>
        <taxon>Actinomycetes</taxon>
        <taxon>Micromonosporales</taxon>
        <taxon>Micromonosporaceae</taxon>
        <taxon>Micromonospora</taxon>
    </lineage>
</organism>
<dbReference type="EMBL" id="FMCX01000003">
    <property type="protein sequence ID" value="SCF14273.1"/>
    <property type="molecule type" value="Genomic_DNA"/>
</dbReference>
<evidence type="ECO:0000256" key="2">
    <source>
        <dbReference type="SAM" id="Phobius"/>
    </source>
</evidence>
<keyword evidence="2" id="KW-0812">Transmembrane</keyword>
<evidence type="ECO:0000313" key="4">
    <source>
        <dbReference type="Proteomes" id="UP000199504"/>
    </source>
</evidence>
<evidence type="ECO:0000313" key="3">
    <source>
        <dbReference type="EMBL" id="SCF14273.1"/>
    </source>
</evidence>
<reference evidence="4" key="1">
    <citation type="submission" date="2016-06" db="EMBL/GenBank/DDBJ databases">
        <authorList>
            <person name="Varghese N."/>
            <person name="Submissions Spin"/>
        </authorList>
    </citation>
    <scope>NUCLEOTIDE SEQUENCE [LARGE SCALE GENOMIC DNA]</scope>
    <source>
        <strain evidence="4">DSM 44830</strain>
    </source>
</reference>
<sequence length="207" mass="21267">MQPGQPGQDPYGQQPNQDPTAPHYPADPYAPPPQAPYGQQPPAGQDPYAPPPQAPYGQPYGQQPTSGQPYGQPTSGQPYGQPTSGQPYGQQQPYQDPYAQQQPPFGAPSYPGAGYPQPQAQNNTLGLVSMILGIAAIPMLCCVYLGIPIGIAAVITGYLGQQKVAQGVANNGGQAKAGIICGAIAAVLGIVLLILAVAGGLKMPTNP</sequence>
<keyword evidence="2" id="KW-1133">Transmembrane helix</keyword>
<gene>
    <name evidence="3" type="ORF">GA0070564_103466</name>
</gene>
<dbReference type="STRING" id="262898.GA0070564_103466"/>
<feature type="transmembrane region" description="Helical" evidence="2">
    <location>
        <begin position="126"/>
        <end position="159"/>
    </location>
</feature>
<protein>
    <recommendedName>
        <fullName evidence="5">DUF4190 domain-containing protein</fullName>
    </recommendedName>
</protein>
<dbReference type="Proteomes" id="UP000199504">
    <property type="component" value="Unassembled WGS sequence"/>
</dbReference>